<dbReference type="CDD" id="cd00448">
    <property type="entry name" value="YjgF_YER057c_UK114_family"/>
    <property type="match status" value="1"/>
</dbReference>
<dbReference type="Proteomes" id="UP001198163">
    <property type="component" value="Unassembled WGS sequence"/>
</dbReference>
<accession>A0AAE3JMY7</accession>
<proteinExistence type="inferred from homology"/>
<name>A0AAE3JMY7_9SPIR</name>
<comment type="caution">
    <text evidence="2">The sequence shown here is derived from an EMBL/GenBank/DDBJ whole genome shotgun (WGS) entry which is preliminary data.</text>
</comment>
<dbReference type="AlphaFoldDB" id="A0AAE3JMY7"/>
<dbReference type="FunFam" id="3.30.1330.40:FF:000001">
    <property type="entry name" value="L-PSP family endoribonuclease"/>
    <property type="match status" value="1"/>
</dbReference>
<dbReference type="NCBIfam" id="TIGR00004">
    <property type="entry name" value="Rid family detoxifying hydrolase"/>
    <property type="match status" value="1"/>
</dbReference>
<organism evidence="2 3">
    <name type="scientific">Teretinema zuelzerae</name>
    <dbReference type="NCBI Taxonomy" id="156"/>
    <lineage>
        <taxon>Bacteria</taxon>
        <taxon>Pseudomonadati</taxon>
        <taxon>Spirochaetota</taxon>
        <taxon>Spirochaetia</taxon>
        <taxon>Spirochaetales</taxon>
        <taxon>Treponemataceae</taxon>
        <taxon>Teretinema</taxon>
    </lineage>
</organism>
<dbReference type="Gene3D" id="3.30.1330.40">
    <property type="entry name" value="RutC-like"/>
    <property type="match status" value="1"/>
</dbReference>
<sequence length="125" mass="13379">MDKKAFSANGAAVVGPYSQAIGAGDLVFLSGQTPMDPETKKLVSGSIAEQTRRCLLNLFSVLEAAGLTPAHVVKTTVFLTNMANFAEMNAEYKTHFSEPFPARSTIGVQELPLGAEVEIELIAHR</sequence>
<protein>
    <submittedName>
        <fullName evidence="2">Rid family detoxifying hydrolase</fullName>
    </submittedName>
</protein>
<evidence type="ECO:0000313" key="2">
    <source>
        <dbReference type="EMBL" id="MCD1656129.1"/>
    </source>
</evidence>
<dbReference type="InterPro" id="IPR006056">
    <property type="entry name" value="RidA"/>
</dbReference>
<evidence type="ECO:0000256" key="1">
    <source>
        <dbReference type="ARBA" id="ARBA00010552"/>
    </source>
</evidence>
<dbReference type="GO" id="GO:0019239">
    <property type="term" value="F:deaminase activity"/>
    <property type="evidence" value="ECO:0007669"/>
    <property type="project" value="TreeGrafter"/>
</dbReference>
<dbReference type="Pfam" id="PF01042">
    <property type="entry name" value="Ribonuc_L-PSP"/>
    <property type="match status" value="1"/>
</dbReference>
<gene>
    <name evidence="2" type="ORF">K7J14_15620</name>
</gene>
<dbReference type="PANTHER" id="PTHR11803:SF39">
    <property type="entry name" value="2-IMINOBUTANOATE_2-IMINOPROPANOATE DEAMINASE"/>
    <property type="match status" value="1"/>
</dbReference>
<dbReference type="InterPro" id="IPR006175">
    <property type="entry name" value="YjgF/YER057c/UK114"/>
</dbReference>
<keyword evidence="3" id="KW-1185">Reference proteome</keyword>
<comment type="similarity">
    <text evidence="1">Belongs to the RutC family.</text>
</comment>
<dbReference type="PANTHER" id="PTHR11803">
    <property type="entry name" value="2-IMINOBUTANOATE/2-IMINOPROPANOATE DEAMINASE RIDA"/>
    <property type="match status" value="1"/>
</dbReference>
<evidence type="ECO:0000313" key="3">
    <source>
        <dbReference type="Proteomes" id="UP001198163"/>
    </source>
</evidence>
<dbReference type="RefSeq" id="WP_230758571.1">
    <property type="nucleotide sequence ID" value="NZ_JAINWA010000003.1"/>
</dbReference>
<dbReference type="SUPFAM" id="SSF55298">
    <property type="entry name" value="YjgF-like"/>
    <property type="match status" value="1"/>
</dbReference>
<dbReference type="EMBL" id="JAINWA010000003">
    <property type="protein sequence ID" value="MCD1656129.1"/>
    <property type="molecule type" value="Genomic_DNA"/>
</dbReference>
<dbReference type="GO" id="GO:0005829">
    <property type="term" value="C:cytosol"/>
    <property type="evidence" value="ECO:0007669"/>
    <property type="project" value="TreeGrafter"/>
</dbReference>
<dbReference type="InterPro" id="IPR035959">
    <property type="entry name" value="RutC-like_sf"/>
</dbReference>
<keyword evidence="2" id="KW-0378">Hydrolase</keyword>
<reference evidence="2" key="1">
    <citation type="submission" date="2021-08" db="EMBL/GenBank/DDBJ databases">
        <title>Comparative analyses of Brucepasteria parasyntrophica and Teretinema zuelzerae.</title>
        <authorList>
            <person name="Song Y."/>
            <person name="Brune A."/>
        </authorList>
    </citation>
    <scope>NUCLEOTIDE SEQUENCE</scope>
    <source>
        <strain evidence="2">DSM 1903</strain>
    </source>
</reference>